<dbReference type="Proteomes" id="UP000737113">
    <property type="component" value="Unassembled WGS sequence"/>
</dbReference>
<dbReference type="EMBL" id="JAAXYH010000002">
    <property type="protein sequence ID" value="NMH64585.1"/>
    <property type="molecule type" value="Genomic_DNA"/>
</dbReference>
<evidence type="ECO:0000313" key="5">
    <source>
        <dbReference type="EMBL" id="NMH64585.1"/>
    </source>
</evidence>
<accession>A0A972FR38</accession>
<dbReference type="GO" id="GO:0019878">
    <property type="term" value="P:lysine biosynthetic process via aminoadipic acid"/>
    <property type="evidence" value="ECO:0007669"/>
    <property type="project" value="TreeGrafter"/>
</dbReference>
<dbReference type="PANTHER" id="PTHR12215:SF10">
    <property type="entry name" value="L-AMINOADIPATE-SEMIALDEHYDE DEHYDROGENASE-PHOSPHOPANTETHEINYL TRANSFERASE"/>
    <property type="match status" value="1"/>
</dbReference>
<dbReference type="InterPro" id="IPR037143">
    <property type="entry name" value="4-PPantetheinyl_Trfase_dom_sf"/>
</dbReference>
<dbReference type="PANTHER" id="PTHR12215">
    <property type="entry name" value="PHOSPHOPANTETHEINE TRANSFERASE"/>
    <property type="match status" value="1"/>
</dbReference>
<dbReference type="SUPFAM" id="SSF56214">
    <property type="entry name" value="4'-phosphopantetheinyl transferase"/>
    <property type="match status" value="2"/>
</dbReference>
<evidence type="ECO:0000259" key="4">
    <source>
        <dbReference type="Pfam" id="PF22624"/>
    </source>
</evidence>
<feature type="domain" description="4'-phosphopantetheinyl transferase" evidence="3">
    <location>
        <begin position="93"/>
        <end position="174"/>
    </location>
</feature>
<reference evidence="5" key="1">
    <citation type="submission" date="2020-04" db="EMBL/GenBank/DDBJ databases">
        <title>Description of Shewanella salipaludis sp. nov., isolated from a salt marsh.</title>
        <authorList>
            <person name="Park S."/>
            <person name="Yoon J.-H."/>
        </authorList>
    </citation>
    <scope>NUCLEOTIDE SEQUENCE</scope>
    <source>
        <strain evidence="5">SHSM-M6</strain>
    </source>
</reference>
<dbReference type="GO" id="GO:0008897">
    <property type="term" value="F:holo-[acyl-carrier-protein] synthase activity"/>
    <property type="evidence" value="ECO:0007669"/>
    <property type="project" value="InterPro"/>
</dbReference>
<keyword evidence="6" id="KW-1185">Reference proteome</keyword>
<dbReference type="InterPro" id="IPR055066">
    <property type="entry name" value="AASDHPPT_N"/>
</dbReference>
<name>A0A972FR38_9GAMM</name>
<dbReference type="GO" id="GO:0000287">
    <property type="term" value="F:magnesium ion binding"/>
    <property type="evidence" value="ECO:0007669"/>
    <property type="project" value="InterPro"/>
</dbReference>
<dbReference type="Pfam" id="PF01648">
    <property type="entry name" value="ACPS"/>
    <property type="match status" value="1"/>
</dbReference>
<gene>
    <name evidence="5" type="ORF">HC757_05305</name>
</gene>
<evidence type="ECO:0000313" key="6">
    <source>
        <dbReference type="Proteomes" id="UP000737113"/>
    </source>
</evidence>
<dbReference type="Gene3D" id="3.90.470.20">
    <property type="entry name" value="4'-phosphopantetheinyl transferase domain"/>
    <property type="match status" value="2"/>
</dbReference>
<keyword evidence="2 5" id="KW-0808">Transferase</keyword>
<evidence type="ECO:0000259" key="3">
    <source>
        <dbReference type="Pfam" id="PF01648"/>
    </source>
</evidence>
<comment type="caution">
    <text evidence="5">The sequence shown here is derived from an EMBL/GenBank/DDBJ whole genome shotgun (WGS) entry which is preliminary data.</text>
</comment>
<dbReference type="GO" id="GO:0005829">
    <property type="term" value="C:cytosol"/>
    <property type="evidence" value="ECO:0007669"/>
    <property type="project" value="TreeGrafter"/>
</dbReference>
<proteinExistence type="inferred from homology"/>
<dbReference type="AlphaFoldDB" id="A0A972FR38"/>
<dbReference type="InterPro" id="IPR008278">
    <property type="entry name" value="4-PPantetheinyl_Trfase_dom"/>
</dbReference>
<comment type="similarity">
    <text evidence="1">Belongs to the P-Pant transferase superfamily. Gsp/Sfp/HetI/AcpT family.</text>
</comment>
<evidence type="ECO:0000256" key="1">
    <source>
        <dbReference type="ARBA" id="ARBA00010990"/>
    </source>
</evidence>
<evidence type="ECO:0000256" key="2">
    <source>
        <dbReference type="ARBA" id="ARBA00022679"/>
    </source>
</evidence>
<dbReference type="InterPro" id="IPR050559">
    <property type="entry name" value="P-Pant_transferase_sf"/>
</dbReference>
<dbReference type="Pfam" id="PF22624">
    <property type="entry name" value="AASDHPPT_N"/>
    <property type="match status" value="1"/>
</dbReference>
<organism evidence="5 6">
    <name type="scientific">Shewanella salipaludis</name>
    <dbReference type="NCBI Taxonomy" id="2723052"/>
    <lineage>
        <taxon>Bacteria</taxon>
        <taxon>Pseudomonadati</taxon>
        <taxon>Pseudomonadota</taxon>
        <taxon>Gammaproteobacteria</taxon>
        <taxon>Alteromonadales</taxon>
        <taxon>Shewanellaceae</taxon>
        <taxon>Shewanella</taxon>
    </lineage>
</organism>
<sequence>MALLSDDELGKVGRFASQALQDKALLSRACLRLLLSQYGALAPHQWHFDYGKYGKPGLSSVQRQATGLEFNLSHSGEWLMVGVLQTHGMRVQLGVDIEHERVRTDIHPILRHYFSAVESTALLALPADEQRGRFFDLWALKESYIKAKGMGLALALDSFSMDLSRPGLGKLTLNTDIPGQSDTGLPLLSRIGLEAQEAEFDSGLWQCSLGRLNADYRFAVSLGGMASEVKLSARQWGAELFATLAQQPG</sequence>
<protein>
    <submittedName>
        <fullName evidence="5">4'-phosphopantetheinyl transferase superfamily protein</fullName>
    </submittedName>
</protein>
<feature type="domain" description="4'-phosphopantetheinyl transferase N-terminal" evidence="4">
    <location>
        <begin position="2"/>
        <end position="81"/>
    </location>
</feature>